<protein>
    <submittedName>
        <fullName evidence="4">Cupin domain-containing protein</fullName>
    </submittedName>
</protein>
<dbReference type="InterPro" id="IPR014710">
    <property type="entry name" value="RmlC-like_jellyroll"/>
</dbReference>
<feature type="domain" description="Cupin type-2" evidence="3">
    <location>
        <begin position="45"/>
        <end position="115"/>
    </location>
</feature>
<dbReference type="Gene3D" id="2.60.120.10">
    <property type="entry name" value="Jelly Rolls"/>
    <property type="match status" value="1"/>
</dbReference>
<proteinExistence type="predicted"/>
<keyword evidence="1" id="KW-0479">Metal-binding</keyword>
<reference evidence="4" key="1">
    <citation type="submission" date="2021-11" db="EMBL/GenBank/DDBJ databases">
        <title>BS-T2-15 a new species belonging to the Comamonadaceae family isolated from the soil of a French oak forest.</title>
        <authorList>
            <person name="Mieszkin S."/>
            <person name="Alain K."/>
        </authorList>
    </citation>
    <scope>NUCLEOTIDE SEQUENCE</scope>
    <source>
        <strain evidence="4">BS-T2-15</strain>
    </source>
</reference>
<comment type="caution">
    <text evidence="4">The sequence shown here is derived from an EMBL/GenBank/DDBJ whole genome shotgun (WGS) entry which is preliminary data.</text>
</comment>
<organism evidence="4 5">
    <name type="scientific">Scleromatobacter humisilvae</name>
    <dbReference type="NCBI Taxonomy" id="2897159"/>
    <lineage>
        <taxon>Bacteria</taxon>
        <taxon>Pseudomonadati</taxon>
        <taxon>Pseudomonadota</taxon>
        <taxon>Betaproteobacteria</taxon>
        <taxon>Burkholderiales</taxon>
        <taxon>Sphaerotilaceae</taxon>
        <taxon>Scleromatobacter</taxon>
    </lineage>
</organism>
<evidence type="ECO:0000313" key="4">
    <source>
        <dbReference type="EMBL" id="MCK9684806.1"/>
    </source>
</evidence>
<dbReference type="Pfam" id="PF07883">
    <property type="entry name" value="Cupin_2"/>
    <property type="match status" value="1"/>
</dbReference>
<feature type="region of interest" description="Disordered" evidence="2">
    <location>
        <begin position="146"/>
        <end position="168"/>
    </location>
</feature>
<dbReference type="InterPro" id="IPR011051">
    <property type="entry name" value="RmlC_Cupin_sf"/>
</dbReference>
<gene>
    <name evidence="4" type="ORF">LPC04_03700</name>
</gene>
<dbReference type="InterPro" id="IPR013096">
    <property type="entry name" value="Cupin_2"/>
</dbReference>
<dbReference type="CDD" id="cd02224">
    <property type="entry name" value="cupin_SPO2919-like"/>
    <property type="match status" value="1"/>
</dbReference>
<dbReference type="EMBL" id="JAJLJH010000001">
    <property type="protein sequence ID" value="MCK9684806.1"/>
    <property type="molecule type" value="Genomic_DNA"/>
</dbReference>
<dbReference type="PANTHER" id="PTHR35848:SF9">
    <property type="entry name" value="SLL1358 PROTEIN"/>
    <property type="match status" value="1"/>
</dbReference>
<evidence type="ECO:0000313" key="5">
    <source>
        <dbReference type="Proteomes" id="UP001139353"/>
    </source>
</evidence>
<dbReference type="PANTHER" id="PTHR35848">
    <property type="entry name" value="OXALATE-BINDING PROTEIN"/>
    <property type="match status" value="1"/>
</dbReference>
<dbReference type="RefSeq" id="WP_275680828.1">
    <property type="nucleotide sequence ID" value="NZ_JAJLJH010000001.1"/>
</dbReference>
<sequence length="168" mass="18005">MPRLRLDDWQPHPAVANRLTGQDDGPHATLALGDQAGLVQFGVHLERLPPGSRSSHRHWHETEDEFVLVLSGELVLVEDVETVLRAGDAAAWAAGAPLAHCLENRAAGDATFLVVGARAAAGTVHYPDHGLVMRHDETGRRFFRADGSPVDHAAAPSATDGTKPPARR</sequence>
<dbReference type="AlphaFoldDB" id="A0A9X1YF47"/>
<dbReference type="InterPro" id="IPR051610">
    <property type="entry name" value="GPI/OXD"/>
</dbReference>
<evidence type="ECO:0000259" key="3">
    <source>
        <dbReference type="Pfam" id="PF07883"/>
    </source>
</evidence>
<accession>A0A9X1YF47</accession>
<dbReference type="SUPFAM" id="SSF51182">
    <property type="entry name" value="RmlC-like cupins"/>
    <property type="match status" value="1"/>
</dbReference>
<dbReference type="Proteomes" id="UP001139353">
    <property type="component" value="Unassembled WGS sequence"/>
</dbReference>
<keyword evidence="5" id="KW-1185">Reference proteome</keyword>
<evidence type="ECO:0000256" key="1">
    <source>
        <dbReference type="ARBA" id="ARBA00022723"/>
    </source>
</evidence>
<evidence type="ECO:0000256" key="2">
    <source>
        <dbReference type="SAM" id="MobiDB-lite"/>
    </source>
</evidence>
<dbReference type="GO" id="GO:0046872">
    <property type="term" value="F:metal ion binding"/>
    <property type="evidence" value="ECO:0007669"/>
    <property type="project" value="UniProtKB-KW"/>
</dbReference>
<name>A0A9X1YF47_9BURK</name>